<dbReference type="InterPro" id="IPR050712">
    <property type="entry name" value="NAD(P)H-dep_reductase"/>
</dbReference>
<dbReference type="PANTHER" id="PTHR30543:SF21">
    <property type="entry name" value="NAD(P)H-DEPENDENT FMN REDUCTASE LOT6"/>
    <property type="match status" value="1"/>
</dbReference>
<sequence>MLDILALSGSLRAASLNTALLRAAQALAPAGMTIEIYEGLGALPLFNPDLDPRAFPNVTAFLIRAAQADALLIACPEYARGIPGAFKNALDWLVGCEDFGAKKVALLNASARATAAQDALRLVLTTMAMEIVEPASVTVPLAGAHGDPAAILADAEIAARLASALETLAEALAA</sequence>
<keyword evidence="3" id="KW-1185">Reference proteome</keyword>
<evidence type="ECO:0000259" key="1">
    <source>
        <dbReference type="Pfam" id="PF03358"/>
    </source>
</evidence>
<dbReference type="Proteomes" id="UP001271769">
    <property type="component" value="Unassembled WGS sequence"/>
</dbReference>
<evidence type="ECO:0000313" key="2">
    <source>
        <dbReference type="EMBL" id="MDY0871613.1"/>
    </source>
</evidence>
<reference evidence="2 3" key="1">
    <citation type="journal article" date="2013" name="Antonie Van Leeuwenhoek">
        <title>Dongia rigui sp. nov., isolated from freshwater of a large wetland in Korea.</title>
        <authorList>
            <person name="Baik K.S."/>
            <person name="Hwang Y.M."/>
            <person name="Choi J.S."/>
            <person name="Kwon J."/>
            <person name="Seong C.N."/>
        </authorList>
    </citation>
    <scope>NUCLEOTIDE SEQUENCE [LARGE SCALE GENOMIC DNA]</scope>
    <source>
        <strain evidence="2 3">04SU4-P</strain>
    </source>
</reference>
<evidence type="ECO:0000313" key="3">
    <source>
        <dbReference type="Proteomes" id="UP001271769"/>
    </source>
</evidence>
<comment type="caution">
    <text evidence="2">The sequence shown here is derived from an EMBL/GenBank/DDBJ whole genome shotgun (WGS) entry which is preliminary data.</text>
</comment>
<proteinExistence type="predicted"/>
<dbReference type="Pfam" id="PF03358">
    <property type="entry name" value="FMN_red"/>
    <property type="match status" value="1"/>
</dbReference>
<name>A0ABU5DWD1_9PROT</name>
<dbReference type="EMBL" id="JAXCLX010000001">
    <property type="protein sequence ID" value="MDY0871613.1"/>
    <property type="molecule type" value="Genomic_DNA"/>
</dbReference>
<accession>A0ABU5DWD1</accession>
<protein>
    <submittedName>
        <fullName evidence="2">NADPH-dependent FMN reductase</fullName>
        <ecNumber evidence="2">1.-.-.-</ecNumber>
    </submittedName>
</protein>
<gene>
    <name evidence="2" type="ORF">SMD31_06750</name>
</gene>
<keyword evidence="2" id="KW-0560">Oxidoreductase</keyword>
<dbReference type="PANTHER" id="PTHR30543">
    <property type="entry name" value="CHROMATE REDUCTASE"/>
    <property type="match status" value="1"/>
</dbReference>
<dbReference type="RefSeq" id="WP_320500043.1">
    <property type="nucleotide sequence ID" value="NZ_JAXCLX010000001.1"/>
</dbReference>
<organism evidence="2 3">
    <name type="scientific">Dongia rigui</name>
    <dbReference type="NCBI Taxonomy" id="940149"/>
    <lineage>
        <taxon>Bacteria</taxon>
        <taxon>Pseudomonadati</taxon>
        <taxon>Pseudomonadota</taxon>
        <taxon>Alphaproteobacteria</taxon>
        <taxon>Rhodospirillales</taxon>
        <taxon>Dongiaceae</taxon>
        <taxon>Dongia</taxon>
    </lineage>
</organism>
<dbReference type="InterPro" id="IPR029039">
    <property type="entry name" value="Flavoprotein-like_sf"/>
</dbReference>
<dbReference type="EC" id="1.-.-.-" evidence="2"/>
<dbReference type="Gene3D" id="3.40.50.360">
    <property type="match status" value="1"/>
</dbReference>
<dbReference type="GO" id="GO:0016491">
    <property type="term" value="F:oxidoreductase activity"/>
    <property type="evidence" value="ECO:0007669"/>
    <property type="project" value="UniProtKB-KW"/>
</dbReference>
<dbReference type="SUPFAM" id="SSF52218">
    <property type="entry name" value="Flavoproteins"/>
    <property type="match status" value="1"/>
</dbReference>
<feature type="domain" description="NADPH-dependent FMN reductase-like" evidence="1">
    <location>
        <begin position="3"/>
        <end position="140"/>
    </location>
</feature>
<dbReference type="InterPro" id="IPR005025">
    <property type="entry name" value="FMN_Rdtase-like_dom"/>
</dbReference>